<evidence type="ECO:0000313" key="2">
    <source>
        <dbReference type="Proteomes" id="UP000296079"/>
    </source>
</evidence>
<dbReference type="AlphaFoldDB" id="A0AAF1D5R2"/>
<dbReference type="Proteomes" id="UP000296079">
    <property type="component" value="Plasmid pHG1"/>
</dbReference>
<name>A0AAF1D5R2_CUPNH</name>
<dbReference type="RefSeq" id="WP_136227943.1">
    <property type="nucleotide sequence ID" value="NC_005241.1"/>
</dbReference>
<geneLocation type="plasmid" evidence="2">
    <name>phg1</name>
</geneLocation>
<evidence type="ECO:0000313" key="1">
    <source>
        <dbReference type="EMBL" id="QCC05624.1"/>
    </source>
</evidence>
<proteinExistence type="predicted"/>
<reference evidence="1 2" key="1">
    <citation type="submission" date="2019-04" db="EMBL/GenBank/DDBJ databases">
        <title>Long-read de novo sequencing of Cupriavidus necator H16.</title>
        <authorList>
            <person name="Little G.T."/>
            <person name="Ehsaan M."/>
            <person name="Arenas-Lopez C."/>
            <person name="Jawed K."/>
            <person name="Winzer K."/>
            <person name="Kovacs K."/>
            <person name="Malys N."/>
            <person name="Minton N.P."/>
        </authorList>
    </citation>
    <scope>NUCLEOTIDE SEQUENCE [LARGE SCALE GENOMIC DNA]</scope>
    <source>
        <strain evidence="1 2">H16</strain>
        <plasmid evidence="2">phg1</plasmid>
    </source>
</reference>
<keyword evidence="1" id="KW-0614">Plasmid</keyword>
<accession>A0AAF1D5R2</accession>
<gene>
    <name evidence="1" type="ORF">E6A55_34335</name>
</gene>
<sequence>MRRDGCEEECRQALKAFLHAQSPHVLADRLPQSADRGSAINTALQQWRKISALQVADPFGAP</sequence>
<protein>
    <submittedName>
        <fullName evidence="1">Uncharacterized protein</fullName>
    </submittedName>
</protein>
<organism evidence="1 2">
    <name type="scientific">Cupriavidus necator (strain ATCC 17699 / DSM 428 / KCTC 22496 / NCIMB 10442 / H16 / Stanier 337)</name>
    <name type="common">Ralstonia eutropha</name>
    <dbReference type="NCBI Taxonomy" id="381666"/>
    <lineage>
        <taxon>Bacteria</taxon>
        <taxon>Pseudomonadati</taxon>
        <taxon>Pseudomonadota</taxon>
        <taxon>Betaproteobacteria</taxon>
        <taxon>Burkholderiales</taxon>
        <taxon>Burkholderiaceae</taxon>
        <taxon>Cupriavidus</taxon>
    </lineage>
</organism>
<dbReference type="EMBL" id="CP039289">
    <property type="protein sequence ID" value="QCC05624.1"/>
    <property type="molecule type" value="Genomic_DNA"/>
</dbReference>